<evidence type="ECO:0008006" key="3">
    <source>
        <dbReference type="Google" id="ProtNLM"/>
    </source>
</evidence>
<dbReference type="Proteomes" id="UP000016567">
    <property type="component" value="Unassembled WGS sequence"/>
</dbReference>
<dbReference type="AlphaFoldDB" id="U3AWC1"/>
<dbReference type="RefSeq" id="WP_021711790.1">
    <property type="nucleotide sequence ID" value="NZ_BATL01000116.1"/>
</dbReference>
<keyword evidence="2" id="KW-1185">Reference proteome</keyword>
<dbReference type="STRING" id="1219077.VAZ01S_116_00060"/>
<dbReference type="SUPFAM" id="SSF160631">
    <property type="entry name" value="SMI1/KNR4-like"/>
    <property type="match status" value="1"/>
</dbReference>
<gene>
    <name evidence="1" type="ORF">VAZ01S_116_00060</name>
</gene>
<dbReference type="EMBL" id="BATL01000116">
    <property type="protein sequence ID" value="GAD78055.1"/>
    <property type="molecule type" value="Genomic_DNA"/>
</dbReference>
<comment type="caution">
    <text evidence="1">The sequence shown here is derived from an EMBL/GenBank/DDBJ whole genome shotgun (WGS) entry which is preliminary data.</text>
</comment>
<protein>
    <recommendedName>
        <fullName evidence="3">SUKH-3 domain-containing protein</fullName>
    </recommendedName>
</protein>
<accession>U3AWC1</accession>
<reference evidence="1 2" key="1">
    <citation type="submission" date="2013-09" db="EMBL/GenBank/DDBJ databases">
        <title>Whole genome shotgun sequence of Vibrio azureus NBRC 104587.</title>
        <authorList>
            <person name="Isaki S."/>
            <person name="Hosoyama A."/>
            <person name="Numata M."/>
            <person name="Hashimoto M."/>
            <person name="Hosoyama Y."/>
            <person name="Tsuchikane K."/>
            <person name="Noguchi M."/>
            <person name="Hirakata S."/>
            <person name="Ichikawa N."/>
            <person name="Ohji S."/>
            <person name="Yamazoe A."/>
            <person name="Fujita N."/>
        </authorList>
    </citation>
    <scope>NUCLEOTIDE SEQUENCE [LARGE SCALE GENOMIC DNA]</scope>
    <source>
        <strain evidence="1 2">NBRC 104587</strain>
    </source>
</reference>
<proteinExistence type="predicted"/>
<dbReference type="InterPro" id="IPR037883">
    <property type="entry name" value="Knr4/Smi1-like_sf"/>
</dbReference>
<dbReference type="Pfam" id="PF14433">
    <property type="entry name" value="SUKH-3"/>
    <property type="match status" value="1"/>
</dbReference>
<organism evidence="1 2">
    <name type="scientific">Vibrio azureus NBRC 104587</name>
    <dbReference type="NCBI Taxonomy" id="1219077"/>
    <lineage>
        <taxon>Bacteria</taxon>
        <taxon>Pseudomonadati</taxon>
        <taxon>Pseudomonadota</taxon>
        <taxon>Gammaproteobacteria</taxon>
        <taxon>Vibrionales</taxon>
        <taxon>Vibrionaceae</taxon>
        <taxon>Vibrio</taxon>
    </lineage>
</organism>
<evidence type="ECO:0000313" key="1">
    <source>
        <dbReference type="EMBL" id="GAD78055.1"/>
    </source>
</evidence>
<evidence type="ECO:0000313" key="2">
    <source>
        <dbReference type="Proteomes" id="UP000016567"/>
    </source>
</evidence>
<dbReference type="InterPro" id="IPR025850">
    <property type="entry name" value="SUKH-3"/>
</dbReference>
<name>U3AWC1_9VIBR</name>
<sequence>MQQKTKEYLTSMGWSSERMVELPEEYAAYSINDNAKSILRNIYGLTLISKTGQKRILRLTSRNFDCSKRDVQEMIEDYKLPLDLYPIGSLSELGSYLYIDKHGGFYYLDGQLIFLGSNLDEFIETMVFNERDMIGIDEPDPCYCFNYPEGVESKLTPSQRLTYYNSTTPAPWLYDIELGLIPL</sequence>